<dbReference type="AlphaFoldDB" id="A0AAD7FXT5"/>
<keyword evidence="5" id="KW-1185">Reference proteome</keyword>
<dbReference type="Proteomes" id="UP001221142">
    <property type="component" value="Unassembled WGS sequence"/>
</dbReference>
<evidence type="ECO:0000259" key="3">
    <source>
        <dbReference type="Pfam" id="PF24883"/>
    </source>
</evidence>
<comment type="caution">
    <text evidence="4">The sequence shown here is derived from an EMBL/GenBank/DDBJ whole genome shotgun (WGS) entry which is preliminary data.</text>
</comment>
<evidence type="ECO:0000313" key="4">
    <source>
        <dbReference type="EMBL" id="KAJ7644869.1"/>
    </source>
</evidence>
<gene>
    <name evidence="4" type="ORF">FB45DRAFT_1021611</name>
</gene>
<sequence>MSRENKGAEALKLSIAMPPWKLFTIRPKASPSPDAIQNTPRVAGHSSAPTTGPSDPRSLAIFDRHLGIRVSEAVETNPSLVATSIASQLEELIARPCLSGSFCAPRILLVDGIDECDGIVVQQEILRSVFQIFREHSLPVKILISSRPEPDIRRLFDENPFDGLYTMNIEQSFHDVRTFLCQEFRRIYQEHPTMSAVPLPWPSADVMDALVNKSSGYFIYASTVIKFVDDQDFRPADQLAIVLDPSPEYEALPYAPLDRLYLQILSQVPERSRRRLLSILGLIFIYPLQLGICQLEYILGLANGDVHLILRRLHSILRVSSNSLDPITAIHASFGDFLHTATRSSIVYLGWRERVHILLAFLLVYSRPLPNHHHLDKVPQVHEFLTYLVTLEPSPRCAVLLPLIRLFNWDFFFRQTNWSPGVQISDMLVWLKKFPASPEREDVIDLWERVKWICCFIDKVEWRADNYFESDQTSVSPGFLELLERAPQLQQILAIISCTFSFPGSVHGLVQPRLLLDLSWDEIFSSIALLRSIHCPDENQLPRLHWTHLRGVLDRDAVARGYICLLWKMTDGELPCDAIWYVCTVPVIAPLRN</sequence>
<keyword evidence="1" id="KW-0677">Repeat</keyword>
<evidence type="ECO:0000313" key="5">
    <source>
        <dbReference type="Proteomes" id="UP001221142"/>
    </source>
</evidence>
<evidence type="ECO:0000256" key="2">
    <source>
        <dbReference type="SAM" id="MobiDB-lite"/>
    </source>
</evidence>
<evidence type="ECO:0000256" key="1">
    <source>
        <dbReference type="ARBA" id="ARBA00022737"/>
    </source>
</evidence>
<accession>A0AAD7FXT5</accession>
<protein>
    <recommendedName>
        <fullName evidence="3">Nephrocystin 3-like N-terminal domain-containing protein</fullName>
    </recommendedName>
</protein>
<dbReference type="InterPro" id="IPR056884">
    <property type="entry name" value="NPHP3-like_N"/>
</dbReference>
<feature type="region of interest" description="Disordered" evidence="2">
    <location>
        <begin position="26"/>
        <end position="56"/>
    </location>
</feature>
<proteinExistence type="predicted"/>
<name>A0AAD7FXT5_9AGAR</name>
<feature type="domain" description="Nephrocystin 3-like N-terminal" evidence="3">
    <location>
        <begin position="69"/>
        <end position="147"/>
    </location>
</feature>
<dbReference type="EMBL" id="JARKIF010000003">
    <property type="protein sequence ID" value="KAJ7644869.1"/>
    <property type="molecule type" value="Genomic_DNA"/>
</dbReference>
<dbReference type="PANTHER" id="PTHR10039">
    <property type="entry name" value="AMELOGENIN"/>
    <property type="match status" value="1"/>
</dbReference>
<dbReference type="Pfam" id="PF24883">
    <property type="entry name" value="NPHP3_N"/>
    <property type="match status" value="1"/>
</dbReference>
<organism evidence="4 5">
    <name type="scientific">Roridomyces roridus</name>
    <dbReference type="NCBI Taxonomy" id="1738132"/>
    <lineage>
        <taxon>Eukaryota</taxon>
        <taxon>Fungi</taxon>
        <taxon>Dikarya</taxon>
        <taxon>Basidiomycota</taxon>
        <taxon>Agaricomycotina</taxon>
        <taxon>Agaricomycetes</taxon>
        <taxon>Agaricomycetidae</taxon>
        <taxon>Agaricales</taxon>
        <taxon>Marasmiineae</taxon>
        <taxon>Mycenaceae</taxon>
        <taxon>Roridomyces</taxon>
    </lineage>
</organism>
<dbReference type="PANTHER" id="PTHR10039:SF14">
    <property type="entry name" value="NACHT DOMAIN-CONTAINING PROTEIN"/>
    <property type="match status" value="1"/>
</dbReference>
<reference evidence="4" key="1">
    <citation type="submission" date="2023-03" db="EMBL/GenBank/DDBJ databases">
        <title>Massive genome expansion in bonnet fungi (Mycena s.s.) driven by repeated elements and novel gene families across ecological guilds.</title>
        <authorList>
            <consortium name="Lawrence Berkeley National Laboratory"/>
            <person name="Harder C.B."/>
            <person name="Miyauchi S."/>
            <person name="Viragh M."/>
            <person name="Kuo A."/>
            <person name="Thoen E."/>
            <person name="Andreopoulos B."/>
            <person name="Lu D."/>
            <person name="Skrede I."/>
            <person name="Drula E."/>
            <person name="Henrissat B."/>
            <person name="Morin E."/>
            <person name="Kohler A."/>
            <person name="Barry K."/>
            <person name="LaButti K."/>
            <person name="Morin E."/>
            <person name="Salamov A."/>
            <person name="Lipzen A."/>
            <person name="Mereny Z."/>
            <person name="Hegedus B."/>
            <person name="Baldrian P."/>
            <person name="Stursova M."/>
            <person name="Weitz H."/>
            <person name="Taylor A."/>
            <person name="Grigoriev I.V."/>
            <person name="Nagy L.G."/>
            <person name="Martin F."/>
            <person name="Kauserud H."/>
        </authorList>
    </citation>
    <scope>NUCLEOTIDE SEQUENCE</scope>
    <source>
        <strain evidence="4">9284</strain>
    </source>
</reference>